<dbReference type="GO" id="GO:0005737">
    <property type="term" value="C:cytoplasm"/>
    <property type="evidence" value="ECO:0007669"/>
    <property type="project" value="InterPro"/>
</dbReference>
<dbReference type="GeneID" id="101351937"/>
<dbReference type="InParanoid" id="A0A2Y9DPI0"/>
<dbReference type="KEGG" id="tmu:101351937"/>
<feature type="compositionally biased region" description="Basic and acidic residues" evidence="3">
    <location>
        <begin position="170"/>
        <end position="186"/>
    </location>
</feature>
<dbReference type="AlphaFoldDB" id="A0A2Y9DPI0"/>
<sequence>MWLPPPPGIEGPVAGLGRQGYHPTRKAARSPCLGSWHEAMCWPPLGTAQNPQKSQELVKEVEVPQAALGVPAHGTGGGCHTPVAEEEVGVPIPAPGLLQVTERRQPLSSVSSLEVHFDLLDLTELTDMSDQELAEVFADSDDENLANDSPAGLHPLPRAGCLRSPSWTRARAEQNHEKSPIGDPERPAATATSTFLTVDRPKED</sequence>
<dbReference type="OrthoDB" id="9891754at2759"/>
<proteinExistence type="inferred from homology"/>
<name>A0A2Y9DPI0_TRIMA</name>
<dbReference type="PANTHER" id="PTHR16294:SF4">
    <property type="entry name" value="DYSBINDIN DOMAIN-CONTAINING PROTEIN 1"/>
    <property type="match status" value="1"/>
</dbReference>
<evidence type="ECO:0000256" key="2">
    <source>
        <dbReference type="ARBA" id="ARBA00040078"/>
    </source>
</evidence>
<dbReference type="Pfam" id="PF04440">
    <property type="entry name" value="Dysbindin"/>
    <property type="match status" value="1"/>
</dbReference>
<dbReference type="FunCoup" id="A0A2Y9DPI0">
    <property type="interactions" value="105"/>
</dbReference>
<gene>
    <name evidence="5" type="primary">DBNDD1</name>
</gene>
<evidence type="ECO:0000313" key="4">
    <source>
        <dbReference type="Proteomes" id="UP000248480"/>
    </source>
</evidence>
<evidence type="ECO:0000256" key="1">
    <source>
        <dbReference type="ARBA" id="ARBA00008686"/>
    </source>
</evidence>
<feature type="region of interest" description="Disordered" evidence="3">
    <location>
        <begin position="141"/>
        <end position="204"/>
    </location>
</feature>
<evidence type="ECO:0000256" key="3">
    <source>
        <dbReference type="SAM" id="MobiDB-lite"/>
    </source>
</evidence>
<dbReference type="CTD" id="79007"/>
<accession>A0A2Y9DPI0</accession>
<comment type="similarity">
    <text evidence="1">Belongs to the dysbindin family.</text>
</comment>
<reference evidence="5" key="1">
    <citation type="submission" date="2025-08" db="UniProtKB">
        <authorList>
            <consortium name="RefSeq"/>
        </authorList>
    </citation>
    <scope>IDENTIFICATION</scope>
</reference>
<dbReference type="RefSeq" id="XP_004377877.1">
    <property type="nucleotide sequence ID" value="XM_004377820.1"/>
</dbReference>
<evidence type="ECO:0000313" key="5">
    <source>
        <dbReference type="RefSeq" id="XP_004377877.1"/>
    </source>
</evidence>
<protein>
    <recommendedName>
        <fullName evidence="2">Dysbindin domain-containing protein 1</fullName>
    </recommendedName>
</protein>
<dbReference type="Proteomes" id="UP000248480">
    <property type="component" value="Unplaced"/>
</dbReference>
<dbReference type="InterPro" id="IPR007531">
    <property type="entry name" value="Dysbindin"/>
</dbReference>
<dbReference type="STRING" id="127582.A0A2Y9DPI0"/>
<feature type="region of interest" description="Disordered" evidence="3">
    <location>
        <begin position="1"/>
        <end position="23"/>
    </location>
</feature>
<dbReference type="PANTHER" id="PTHR16294">
    <property type="entry name" value="DYSTROBREVIN BINDING PROTEIN 1 DYSBINDIN"/>
    <property type="match status" value="1"/>
</dbReference>
<keyword evidence="4" id="KW-1185">Reference proteome</keyword>
<organism evidence="4 5">
    <name type="scientific">Trichechus manatus latirostris</name>
    <name type="common">Florida manatee</name>
    <dbReference type="NCBI Taxonomy" id="127582"/>
    <lineage>
        <taxon>Eukaryota</taxon>
        <taxon>Metazoa</taxon>
        <taxon>Chordata</taxon>
        <taxon>Craniata</taxon>
        <taxon>Vertebrata</taxon>
        <taxon>Euteleostomi</taxon>
        <taxon>Mammalia</taxon>
        <taxon>Eutheria</taxon>
        <taxon>Afrotheria</taxon>
        <taxon>Sirenia</taxon>
        <taxon>Trichechidae</taxon>
        <taxon>Trichechus</taxon>
    </lineage>
</organism>